<protein>
    <submittedName>
        <fullName evidence="2">GNAT family N-acetyltransferase</fullName>
    </submittedName>
</protein>
<accession>A0A6G4X5A2</accession>
<dbReference type="CDD" id="cd04301">
    <property type="entry name" value="NAT_SF"/>
    <property type="match status" value="1"/>
</dbReference>
<keyword evidence="2" id="KW-0808">Transferase</keyword>
<evidence type="ECO:0000313" key="3">
    <source>
        <dbReference type="Proteomes" id="UP000477722"/>
    </source>
</evidence>
<reference evidence="2 3" key="1">
    <citation type="submission" date="2020-02" db="EMBL/GenBank/DDBJ databases">
        <title>Whole-genome analyses of novel actinobacteria.</title>
        <authorList>
            <person name="Sahin N."/>
            <person name="Tatar D."/>
        </authorList>
    </citation>
    <scope>NUCLEOTIDE SEQUENCE [LARGE SCALE GENOMIC DNA]</scope>
    <source>
        <strain evidence="2 3">SB3404</strain>
    </source>
</reference>
<proteinExistence type="predicted"/>
<feature type="domain" description="N-acetyltransferase" evidence="1">
    <location>
        <begin position="10"/>
        <end position="175"/>
    </location>
</feature>
<dbReference type="PROSITE" id="PS51186">
    <property type="entry name" value="GNAT"/>
    <property type="match status" value="1"/>
</dbReference>
<dbReference type="PANTHER" id="PTHR43792:SF16">
    <property type="entry name" value="N-ACETYLTRANSFERASE DOMAIN-CONTAINING PROTEIN"/>
    <property type="match status" value="1"/>
</dbReference>
<evidence type="ECO:0000313" key="2">
    <source>
        <dbReference type="EMBL" id="NGO72027.1"/>
    </source>
</evidence>
<dbReference type="PANTHER" id="PTHR43792">
    <property type="entry name" value="GNAT FAMILY, PUTATIVE (AFU_ORTHOLOGUE AFUA_3G00765)-RELATED-RELATED"/>
    <property type="match status" value="1"/>
</dbReference>
<dbReference type="InterPro" id="IPR016181">
    <property type="entry name" value="Acyl_CoA_acyltransferase"/>
</dbReference>
<gene>
    <name evidence="2" type="ORF">G5C65_27505</name>
</gene>
<dbReference type="Proteomes" id="UP000477722">
    <property type="component" value="Unassembled WGS sequence"/>
</dbReference>
<keyword evidence="3" id="KW-1185">Reference proteome</keyword>
<dbReference type="InterPro" id="IPR051531">
    <property type="entry name" value="N-acetyltransferase"/>
</dbReference>
<dbReference type="SUPFAM" id="SSF55729">
    <property type="entry name" value="Acyl-CoA N-acyltransferases (Nat)"/>
    <property type="match status" value="1"/>
</dbReference>
<comment type="caution">
    <text evidence="2">The sequence shown here is derived from an EMBL/GenBank/DDBJ whole genome shotgun (WGS) entry which is preliminary data.</text>
</comment>
<sequence>MALVLKYGSLRLRPWRQEDAGALVAAHRDPDLRKWLNGIVDSHDEALRWIEEGEEGWADGSFFRFAVLDGEPGRDGALLGHAVLKCEGDDPGTGEVGYWTAPAARGRGVASGAVDAVTEWAFAALDVERLELLHAAPNSASCRVAEKSGFALHSELPPLPPAYPHPGHLHLRLAP</sequence>
<name>A0A6G4X5A2_9ACTN</name>
<evidence type="ECO:0000259" key="1">
    <source>
        <dbReference type="PROSITE" id="PS51186"/>
    </source>
</evidence>
<dbReference type="GO" id="GO:0016747">
    <property type="term" value="F:acyltransferase activity, transferring groups other than amino-acyl groups"/>
    <property type="evidence" value="ECO:0007669"/>
    <property type="project" value="InterPro"/>
</dbReference>
<organism evidence="2 3">
    <name type="scientific">Streptomyces boncukensis</name>
    <dbReference type="NCBI Taxonomy" id="2711219"/>
    <lineage>
        <taxon>Bacteria</taxon>
        <taxon>Bacillati</taxon>
        <taxon>Actinomycetota</taxon>
        <taxon>Actinomycetes</taxon>
        <taxon>Kitasatosporales</taxon>
        <taxon>Streptomycetaceae</taxon>
        <taxon>Streptomyces</taxon>
    </lineage>
</organism>
<dbReference type="AlphaFoldDB" id="A0A6G4X5A2"/>
<dbReference type="RefSeq" id="WP_165301713.1">
    <property type="nucleotide sequence ID" value="NZ_JAAKZZ010000389.1"/>
</dbReference>
<dbReference type="Gene3D" id="3.40.630.30">
    <property type="match status" value="1"/>
</dbReference>
<dbReference type="InterPro" id="IPR000182">
    <property type="entry name" value="GNAT_dom"/>
</dbReference>
<dbReference type="EMBL" id="JAAKZZ010000389">
    <property type="protein sequence ID" value="NGO72027.1"/>
    <property type="molecule type" value="Genomic_DNA"/>
</dbReference>
<dbReference type="Pfam" id="PF13302">
    <property type="entry name" value="Acetyltransf_3"/>
    <property type="match status" value="1"/>
</dbReference>